<feature type="transmembrane region" description="Helical" evidence="3">
    <location>
        <begin position="21"/>
        <end position="49"/>
    </location>
</feature>
<evidence type="ECO:0000256" key="2">
    <source>
        <dbReference type="SAM" id="Coils"/>
    </source>
</evidence>
<proteinExistence type="inferred from homology"/>
<accession>A0A0Q9YCK5</accession>
<keyword evidence="3" id="KW-1133">Transmembrane helix</keyword>
<evidence type="ECO:0000313" key="6">
    <source>
        <dbReference type="EMBL" id="KRG18316.1"/>
    </source>
</evidence>
<dbReference type="SUPFAM" id="SSF51230">
    <property type="entry name" value="Single hybrid motif"/>
    <property type="match status" value="1"/>
</dbReference>
<evidence type="ECO:0000259" key="5">
    <source>
        <dbReference type="Pfam" id="PF26002"/>
    </source>
</evidence>
<reference evidence="6" key="1">
    <citation type="submission" date="2015-09" db="EMBL/GenBank/DDBJ databases">
        <title>Draft Genome Sequences of Two Novel Amoeba-resistant Intranuclear Bacteria, Candidatus Berkiella cookevillensis and Candidatus Berkiella aquae.</title>
        <authorList>
            <person name="Mehari Y.T."/>
            <person name="Arivett B.A."/>
            <person name="Farone A.L."/>
            <person name="Gunderson J.H."/>
            <person name="Farone M.B."/>
        </authorList>
    </citation>
    <scope>NUCLEOTIDE SEQUENCE [LARGE SCALE GENOMIC DNA]</scope>
    <source>
        <strain evidence="6">CC99</strain>
    </source>
</reference>
<evidence type="ECO:0000256" key="3">
    <source>
        <dbReference type="SAM" id="Phobius"/>
    </source>
</evidence>
<keyword evidence="8" id="KW-1185">Reference proteome</keyword>
<evidence type="ECO:0000313" key="8">
    <source>
        <dbReference type="Proteomes" id="UP000051494"/>
    </source>
</evidence>
<sequence length="413" mass="46947">MSSLFRKEALEHSKNRLYGDVILLQPLSISVLVATVVIVCSLIIAMLFWGTYARKETVRGYVVPDKGIVKVYAPNPGTIYEVHVEEGQDVIEGQTLITVISERSVQGGSDVDSMLLKELEVSKEHQLKRIIAEKSLLTSETERAQNTINGIEKELFQIEESLKTQQQRLAILQTRLEGAEKLLKQKSMSENEYQKYLEEMLIQKQQLQDLERGKANKENALIQAKVEILQLPIRVESRINEIEDVISELNQRMAEVQGRKVYEIRAPIAGKVTALQAREGQWQSNIPLLAIFPNDAKMQVELFVPTRAIGFIEDDQTVRIRFDAFPYQRFGIFEGKVATVSKHVLLPSELPVPLELKEPVYRVTVELDAQFVTAYGKELPLQAGMALEADIILDRQTLFDWILDPLFSLKGRF</sequence>
<reference evidence="7" key="3">
    <citation type="submission" date="2021-06" db="EMBL/GenBank/DDBJ databases">
        <title>Genomic Description and Analysis of Intracellular Bacteria, Candidatus Berkiella cookevillensis and Candidatus Berkiella aquae.</title>
        <authorList>
            <person name="Kidane D.T."/>
            <person name="Mehari Y.T."/>
            <person name="Rice F.C."/>
            <person name="Arivett B.A."/>
            <person name="Farone A.L."/>
            <person name="Berk S.G."/>
            <person name="Farone M.B."/>
        </authorList>
    </citation>
    <scope>NUCLEOTIDE SEQUENCE</scope>
    <source>
        <strain evidence="7">CC99</strain>
    </source>
</reference>
<dbReference type="InterPro" id="IPR058982">
    <property type="entry name" value="Beta-barrel_AprE"/>
</dbReference>
<dbReference type="InterPro" id="IPR011053">
    <property type="entry name" value="Single_hybrid_motif"/>
</dbReference>
<evidence type="ECO:0000313" key="7">
    <source>
        <dbReference type="EMBL" id="MCS5708079.1"/>
    </source>
</evidence>
<dbReference type="Gene3D" id="2.40.30.170">
    <property type="match status" value="1"/>
</dbReference>
<dbReference type="Pfam" id="PF25917">
    <property type="entry name" value="BSH_RND"/>
    <property type="match status" value="1"/>
</dbReference>
<dbReference type="PATRIC" id="fig|1590042.3.peg.1552"/>
<feature type="domain" description="Multidrug resistance protein MdtA-like barrel-sandwich hybrid" evidence="4">
    <location>
        <begin position="69"/>
        <end position="282"/>
    </location>
</feature>
<dbReference type="OrthoDB" id="9775513at2"/>
<name>A0A0Q9YCK5_9GAMM</name>
<dbReference type="Gene3D" id="2.40.50.100">
    <property type="match status" value="1"/>
</dbReference>
<evidence type="ECO:0000256" key="1">
    <source>
        <dbReference type="ARBA" id="ARBA00009477"/>
    </source>
</evidence>
<dbReference type="InterPro" id="IPR050739">
    <property type="entry name" value="MFP"/>
</dbReference>
<dbReference type="RefSeq" id="WP_057624620.1">
    <property type="nucleotide sequence ID" value="NZ_LKHV02000001.1"/>
</dbReference>
<dbReference type="Proteomes" id="UP000051494">
    <property type="component" value="Unassembled WGS sequence"/>
</dbReference>
<dbReference type="AlphaFoldDB" id="A0A0Q9YCK5"/>
<keyword evidence="3" id="KW-0472">Membrane</keyword>
<organism evidence="6">
    <name type="scientific">Candidatus Berkiella cookevillensis</name>
    <dbReference type="NCBI Taxonomy" id="437022"/>
    <lineage>
        <taxon>Bacteria</taxon>
        <taxon>Pseudomonadati</taxon>
        <taxon>Pseudomonadota</taxon>
        <taxon>Gammaproteobacteria</taxon>
        <taxon>Candidatus Berkiellales</taxon>
        <taxon>Candidatus Berkiellaceae</taxon>
        <taxon>Candidatus Berkiella</taxon>
    </lineage>
</organism>
<dbReference type="InterPro" id="IPR058625">
    <property type="entry name" value="MdtA-like_BSH"/>
</dbReference>
<dbReference type="EMBL" id="LKHV01000007">
    <property type="protein sequence ID" value="KRG18316.1"/>
    <property type="molecule type" value="Genomic_DNA"/>
</dbReference>
<comment type="caution">
    <text evidence="6">The sequence shown here is derived from an EMBL/GenBank/DDBJ whole genome shotgun (WGS) entry which is preliminary data.</text>
</comment>
<comment type="similarity">
    <text evidence="1">Belongs to the membrane fusion protein (MFP) (TC 8.A.1) family.</text>
</comment>
<keyword evidence="3" id="KW-0812">Transmembrane</keyword>
<gene>
    <name evidence="6" type="primary">cvaA</name>
    <name evidence="7" type="ORF">CC99x_004085</name>
    <name evidence="6" type="ORF">CC99x_01526</name>
</gene>
<feature type="coiled-coil region" evidence="2">
    <location>
        <begin position="148"/>
        <end position="259"/>
    </location>
</feature>
<dbReference type="STRING" id="437022.CC99x_01526"/>
<dbReference type="Pfam" id="PF26002">
    <property type="entry name" value="Beta-barrel_AprE"/>
    <property type="match status" value="1"/>
</dbReference>
<feature type="domain" description="AprE-like beta-barrel" evidence="5">
    <location>
        <begin position="299"/>
        <end position="392"/>
    </location>
</feature>
<dbReference type="PRINTS" id="PR01490">
    <property type="entry name" value="RTXTOXIND"/>
</dbReference>
<dbReference type="PANTHER" id="PTHR30386">
    <property type="entry name" value="MEMBRANE FUSION SUBUNIT OF EMRAB-TOLC MULTIDRUG EFFLUX PUMP"/>
    <property type="match status" value="1"/>
</dbReference>
<protein>
    <submittedName>
        <fullName evidence="6">Colicin V secretion protein CvaA</fullName>
    </submittedName>
    <submittedName>
        <fullName evidence="7">HlyD family efflux transporter periplasmic adaptor subunit</fullName>
    </submittedName>
</protein>
<evidence type="ECO:0000259" key="4">
    <source>
        <dbReference type="Pfam" id="PF25917"/>
    </source>
</evidence>
<dbReference type="EMBL" id="LKHV02000001">
    <property type="protein sequence ID" value="MCS5708079.1"/>
    <property type="molecule type" value="Genomic_DNA"/>
</dbReference>
<reference evidence="7" key="2">
    <citation type="journal article" date="2016" name="Genome Announc.">
        <title>Draft Genome Sequences of Two Novel Amoeba-Resistant Intranuclear Bacteria, 'Candidatus Berkiella cookevillensis' and 'Candidatus Berkiella aquae'.</title>
        <authorList>
            <person name="Mehari Y.T."/>
            <person name="Arivett B.A."/>
            <person name="Farone A.L."/>
            <person name="Gunderson J.H."/>
            <person name="Farone M.B."/>
        </authorList>
    </citation>
    <scope>NUCLEOTIDE SEQUENCE</scope>
    <source>
        <strain evidence="7">CC99</strain>
    </source>
</reference>
<dbReference type="PANTHER" id="PTHR30386:SF28">
    <property type="entry name" value="EXPORTED PROTEIN"/>
    <property type="match status" value="1"/>
</dbReference>
<keyword evidence="2" id="KW-0175">Coiled coil</keyword>